<organism evidence="3 4">
    <name type="scientific">Paraflavitalea soli</name>
    <dbReference type="NCBI Taxonomy" id="2315862"/>
    <lineage>
        <taxon>Bacteria</taxon>
        <taxon>Pseudomonadati</taxon>
        <taxon>Bacteroidota</taxon>
        <taxon>Chitinophagia</taxon>
        <taxon>Chitinophagales</taxon>
        <taxon>Chitinophagaceae</taxon>
        <taxon>Paraflavitalea</taxon>
    </lineage>
</organism>
<evidence type="ECO:0000256" key="1">
    <source>
        <dbReference type="ARBA" id="ARBA00022723"/>
    </source>
</evidence>
<dbReference type="Proteomes" id="UP000263900">
    <property type="component" value="Chromosome"/>
</dbReference>
<dbReference type="PANTHER" id="PTHR42742">
    <property type="entry name" value="TRANSCRIPTIONAL REPRESSOR MPRA"/>
    <property type="match status" value="1"/>
</dbReference>
<evidence type="ECO:0000313" key="4">
    <source>
        <dbReference type="Proteomes" id="UP000263900"/>
    </source>
</evidence>
<gene>
    <name evidence="3" type="ORF">D3H65_32570</name>
</gene>
<dbReference type="Gene3D" id="2.60.120.10">
    <property type="entry name" value="Jelly Rolls"/>
    <property type="match status" value="1"/>
</dbReference>
<evidence type="ECO:0000256" key="2">
    <source>
        <dbReference type="ARBA" id="ARBA00022833"/>
    </source>
</evidence>
<dbReference type="CDD" id="cd07010">
    <property type="entry name" value="cupin_PMI_type_I_N_bac"/>
    <property type="match status" value="1"/>
</dbReference>
<sequence length="588" mass="67103">MADNKHLRSNYDKFPCTVINEDDIVAGEGWEEVGRLIKEKMDCLPGRKVVVLDCYQGVREEELVHQLTQQLTGTFFYTKDYFLSPNDIQALVYPDVTDDEVFGYLTRLRMIDFFDPTKIQQARAAIQQVQEGPVYVLGAGASLLTDTPGLLVYFDMPRWEIQLRFRNKEVSNLGMNNAQQKTSLQYKQAFFVDWRVCDRHKKKLMSRWDLVVDTTVKDHPKIVNGPALNKAYQYLTTHPFRLVPFFDPGPWGGQWMKEVCDLDRSAPNYAWAFDGVPEENSLLFQFNGLLFETPAINLVFAAARPLLGEAVQARFGDEFPIRFDFLDTMKGGNLSLQVHPGTQYIQEHFGMPYTQDESYYMLDAAPDAVVYLGLKDGIDPASMVHDLQKAHKGEITFNADDYAAKWPVKKHDHFLIPAGTVHCSGSNSMVLEISATPYIFTFKLWDWGRMGLDGKPRPINIERGKEVIDWTRTPAFTRQQLINTVTTVAEGDGWKEERTGLHEREFIETRRHWFSKTVHHHTGGSVNVLNLVEGREAIVESPSGAFVPFIVHYAETFIIPQQVQEYTIRPHGDSEGSLCATLKAFVRI</sequence>
<dbReference type="GO" id="GO:0016853">
    <property type="term" value="F:isomerase activity"/>
    <property type="evidence" value="ECO:0007669"/>
    <property type="project" value="UniProtKB-KW"/>
</dbReference>
<keyword evidence="1" id="KW-0479">Metal-binding</keyword>
<accession>A0A3B7MWG1</accession>
<keyword evidence="2" id="KW-0862">Zinc</keyword>
<protein>
    <submittedName>
        <fullName evidence="3">Mannose-6-phosphate isomerase</fullName>
    </submittedName>
</protein>
<proteinExistence type="predicted"/>
<dbReference type="PANTHER" id="PTHR42742:SF3">
    <property type="entry name" value="FRUCTOKINASE"/>
    <property type="match status" value="1"/>
</dbReference>
<evidence type="ECO:0000313" key="3">
    <source>
        <dbReference type="EMBL" id="AXY78438.1"/>
    </source>
</evidence>
<dbReference type="InterPro" id="IPR011051">
    <property type="entry name" value="RmlC_Cupin_sf"/>
</dbReference>
<dbReference type="EMBL" id="CP032157">
    <property type="protein sequence ID" value="AXY78438.1"/>
    <property type="molecule type" value="Genomic_DNA"/>
</dbReference>
<dbReference type="OrthoDB" id="9808275at2"/>
<dbReference type="KEGG" id="pseg:D3H65_32570"/>
<reference evidence="3 4" key="1">
    <citation type="submission" date="2018-09" db="EMBL/GenBank/DDBJ databases">
        <title>Genome sequencing of strain 6GH32-13.</title>
        <authorList>
            <person name="Weon H.-Y."/>
            <person name="Heo J."/>
            <person name="Kwon S.-W."/>
        </authorList>
    </citation>
    <scope>NUCLEOTIDE SEQUENCE [LARGE SCALE GENOMIC DNA]</scope>
    <source>
        <strain evidence="3 4">5GH32-13</strain>
    </source>
</reference>
<dbReference type="AlphaFoldDB" id="A0A3B7MWG1"/>
<keyword evidence="4" id="KW-1185">Reference proteome</keyword>
<dbReference type="RefSeq" id="WP_119054310.1">
    <property type="nucleotide sequence ID" value="NZ_CP032157.1"/>
</dbReference>
<dbReference type="SUPFAM" id="SSF51182">
    <property type="entry name" value="RmlC-like cupins"/>
    <property type="match status" value="1"/>
</dbReference>
<name>A0A3B7MWG1_9BACT</name>
<keyword evidence="3" id="KW-0413">Isomerase</keyword>
<dbReference type="GO" id="GO:0046872">
    <property type="term" value="F:metal ion binding"/>
    <property type="evidence" value="ECO:0007669"/>
    <property type="project" value="UniProtKB-KW"/>
</dbReference>
<dbReference type="InterPro" id="IPR051804">
    <property type="entry name" value="Carb_Metab_Reg_Kinase/Isom"/>
</dbReference>
<dbReference type="InterPro" id="IPR014710">
    <property type="entry name" value="RmlC-like_jellyroll"/>
</dbReference>